<protein>
    <submittedName>
        <fullName evidence="3">HTH-type transcriptional regulator TnrA</fullName>
    </submittedName>
</protein>
<reference evidence="3" key="1">
    <citation type="submission" date="2014-07" db="EMBL/GenBank/DDBJ databases">
        <authorList>
            <person name="Urmite Genomes Urmite Genomes"/>
        </authorList>
    </citation>
    <scope>NUCLEOTIDE SEQUENCE</scope>
    <source>
        <strain evidence="3">11W110_air</strain>
    </source>
</reference>
<dbReference type="AlphaFoldDB" id="A0A078MKE2"/>
<dbReference type="GO" id="GO:0003677">
    <property type="term" value="F:DNA binding"/>
    <property type="evidence" value="ECO:0007669"/>
    <property type="project" value="UniProtKB-KW"/>
</dbReference>
<dbReference type="Pfam" id="PF13411">
    <property type="entry name" value="MerR_1"/>
    <property type="match status" value="1"/>
</dbReference>
<name>A0A078MKE2_9MICC</name>
<organism evidence="3">
    <name type="scientific">Arthrobacter saudimassiliensis</name>
    <dbReference type="NCBI Taxonomy" id="1461584"/>
    <lineage>
        <taxon>Bacteria</taxon>
        <taxon>Bacillati</taxon>
        <taxon>Actinomycetota</taxon>
        <taxon>Actinomycetes</taxon>
        <taxon>Micrococcales</taxon>
        <taxon>Micrococcaceae</taxon>
        <taxon>Arthrobacter</taxon>
    </lineage>
</organism>
<keyword evidence="1" id="KW-0238">DNA-binding</keyword>
<gene>
    <name evidence="3" type="primary">tnrA</name>
    <name evidence="3" type="ORF">BN1051_01121</name>
</gene>
<evidence type="ECO:0000313" key="3">
    <source>
        <dbReference type="EMBL" id="CEA07798.1"/>
    </source>
</evidence>
<sequence length="249" mass="27233">MSASQPVRRPLGAGQDRPRGRVLNIGEVLSTLSTEFSGISASKIRFLEEKGLVTPQRTAAGYRKYSAHDVERLRFVLALQRDQYLPLKVIKDYLDAIDRGERPEQLPGGLSLTPRVVSDQLAGERSAQARTLSFDELVAESGVGAELARDLVEYGLIGSPDDGYDEHALKVARACAQLQSHGLEPRHLRPFRAAADRELGLVETVVAPVASRRDVASKARAAEMAREISELCLNLHSALVNGQIARMEN</sequence>
<dbReference type="GO" id="GO:0003700">
    <property type="term" value="F:DNA-binding transcription factor activity"/>
    <property type="evidence" value="ECO:0007669"/>
    <property type="project" value="InterPro"/>
</dbReference>
<proteinExistence type="predicted"/>
<dbReference type="CDD" id="cd00592">
    <property type="entry name" value="HTH_MerR-like"/>
    <property type="match status" value="1"/>
</dbReference>
<evidence type="ECO:0000256" key="1">
    <source>
        <dbReference type="ARBA" id="ARBA00023125"/>
    </source>
</evidence>
<dbReference type="InterPro" id="IPR000551">
    <property type="entry name" value="MerR-type_HTH_dom"/>
</dbReference>
<dbReference type="PATRIC" id="fig|1461584.3.peg.1112"/>
<dbReference type="SMART" id="SM00422">
    <property type="entry name" value="HTH_MERR"/>
    <property type="match status" value="1"/>
</dbReference>
<dbReference type="InterPro" id="IPR047057">
    <property type="entry name" value="MerR_fam"/>
</dbReference>
<dbReference type="SUPFAM" id="SSF46955">
    <property type="entry name" value="Putative DNA-binding domain"/>
    <property type="match status" value="1"/>
</dbReference>
<dbReference type="PANTHER" id="PTHR30204:SF89">
    <property type="entry name" value="HTH MERR-TYPE DOMAIN-CONTAINING PROTEIN"/>
    <property type="match status" value="1"/>
</dbReference>
<feature type="domain" description="HTH merR-type" evidence="2">
    <location>
        <begin position="35"/>
        <end position="96"/>
    </location>
</feature>
<dbReference type="EMBL" id="LN483070">
    <property type="protein sequence ID" value="CEA07798.1"/>
    <property type="molecule type" value="Genomic_DNA"/>
</dbReference>
<evidence type="ECO:0000259" key="2">
    <source>
        <dbReference type="PROSITE" id="PS50937"/>
    </source>
</evidence>
<dbReference type="Gene3D" id="1.10.1660.10">
    <property type="match status" value="1"/>
</dbReference>
<dbReference type="InterPro" id="IPR009061">
    <property type="entry name" value="DNA-bd_dom_put_sf"/>
</dbReference>
<dbReference type="PROSITE" id="PS50937">
    <property type="entry name" value="HTH_MERR_2"/>
    <property type="match status" value="1"/>
</dbReference>
<accession>A0A078MKE2</accession>
<dbReference type="PANTHER" id="PTHR30204">
    <property type="entry name" value="REDOX-CYCLING DRUG-SENSING TRANSCRIPTIONAL ACTIVATOR SOXR"/>
    <property type="match status" value="1"/>
</dbReference>